<dbReference type="EMBL" id="CP019645">
    <property type="protein sequence ID" value="AQQ60744.1"/>
    <property type="molecule type" value="Genomic_DNA"/>
</dbReference>
<protein>
    <submittedName>
        <fullName evidence="1">Uncharacterized protein</fullName>
    </submittedName>
</protein>
<dbReference type="AlphaFoldDB" id="A0A1Q2LJS3"/>
<name>A0A1Q2LJS3_9HELI</name>
<reference evidence="1 2" key="1">
    <citation type="submission" date="2017-02" db="EMBL/GenBank/DDBJ databases">
        <title>Whole genome sequencing of Helicobacter bilis strain AAQJH.</title>
        <authorList>
            <person name="Conlan S."/>
            <person name="Thomas P.J."/>
            <person name="Mullikin J."/>
            <person name="Palmore T.N."/>
            <person name="Frank K.M."/>
            <person name="Segre J.A."/>
        </authorList>
    </citation>
    <scope>NUCLEOTIDE SEQUENCE [LARGE SCALE GENOMIC DNA]</scope>
    <source>
        <strain evidence="1 2">AAQJH</strain>
    </source>
</reference>
<dbReference type="KEGG" id="hbl:XJ32_08885"/>
<sequence length="103" mass="11650">MSDVVNTDCVNKDTSKNSINSNNTQNVLQDTTAIPTHLTIQVESRKFCLSLEKLDSICRQKIVSIFAQKQYTLEELLTLFVTTLRDQSAAEQELMRIVQALES</sequence>
<evidence type="ECO:0000313" key="2">
    <source>
        <dbReference type="Proteomes" id="UP000188298"/>
    </source>
</evidence>
<accession>A0A1Q2LJS3</accession>
<gene>
    <name evidence="1" type="ORF">XJ32_08885</name>
</gene>
<organism evidence="1 2">
    <name type="scientific">Helicobacter bilis</name>
    <dbReference type="NCBI Taxonomy" id="37372"/>
    <lineage>
        <taxon>Bacteria</taxon>
        <taxon>Pseudomonadati</taxon>
        <taxon>Campylobacterota</taxon>
        <taxon>Epsilonproteobacteria</taxon>
        <taxon>Campylobacterales</taxon>
        <taxon>Helicobacteraceae</taxon>
        <taxon>Helicobacter</taxon>
    </lineage>
</organism>
<evidence type="ECO:0000313" key="1">
    <source>
        <dbReference type="EMBL" id="AQQ60744.1"/>
    </source>
</evidence>
<dbReference type="Proteomes" id="UP000188298">
    <property type="component" value="Chromosome"/>
</dbReference>
<dbReference type="RefSeq" id="WP_077390277.1">
    <property type="nucleotide sequence ID" value="NZ_CP019645.1"/>
</dbReference>
<proteinExistence type="predicted"/>